<reference evidence="1" key="1">
    <citation type="submission" date="2022-04" db="EMBL/GenBank/DDBJ databases">
        <title>Genome of the entomopathogenic fungus Entomophthora muscae.</title>
        <authorList>
            <person name="Elya C."/>
            <person name="Lovett B.R."/>
            <person name="Lee E."/>
            <person name="Macias A.M."/>
            <person name="Hajek A.E."/>
            <person name="De Bivort B.L."/>
            <person name="Kasson M.T."/>
            <person name="De Fine Licht H.H."/>
            <person name="Stajich J.E."/>
        </authorList>
    </citation>
    <scope>NUCLEOTIDE SEQUENCE</scope>
    <source>
        <strain evidence="1">Berkeley</strain>
    </source>
</reference>
<keyword evidence="1" id="KW-0012">Acyltransferase</keyword>
<name>A0ACC2U3T2_9FUNG</name>
<organism evidence="1 2">
    <name type="scientific">Entomophthora muscae</name>
    <dbReference type="NCBI Taxonomy" id="34485"/>
    <lineage>
        <taxon>Eukaryota</taxon>
        <taxon>Fungi</taxon>
        <taxon>Fungi incertae sedis</taxon>
        <taxon>Zoopagomycota</taxon>
        <taxon>Entomophthoromycotina</taxon>
        <taxon>Entomophthoromycetes</taxon>
        <taxon>Entomophthorales</taxon>
        <taxon>Entomophthoraceae</taxon>
        <taxon>Entomophthora</taxon>
    </lineage>
</organism>
<sequence length="482" mass="55124">MFQDFFQELSSGLGVPVDQLRYVACIFLTYPTSLFYIKAIPQNSHFLKHVFSIVCTLFLFLFVHDQFQGFCHLALSCLVTYGILSKVKGSLGPKLIFVWAMGHMAYTHLYRQIYHYGDTKMDFSGPQMVWTIKLTMFAFNVYDGQVPEIQLSPYQLSRRITKLPSFIEFLGYILYSGGFFVGPAFEYTDYIRFVRSDPFRNAKTGEIDVPSTIIPAIKCMLTGLICAVIPIFVYQKVALPTLVTPGFAHQSFFARLFWIYVACTAERFKYYFAWLLAEGACVLSGLGYCGKDKQGRHLWGAVTNVNILKVELAENFRMVMENWNIGTNLWLRNYVYLRIAPVGSKSTFGAQIATFATSAFWHGFYPGYYMTFLFGGIVNEQARFLRRCLRPWIVAAGSPALKRLYDIVGWLVTAMCLNYVVIPFVLLNFKDSFYLYSKVHFCVHLGTLVMMLINQFRLLSPPRANISKANPVVSEDPLKKTI</sequence>
<comment type="caution">
    <text evidence="1">The sequence shown here is derived from an EMBL/GenBank/DDBJ whole genome shotgun (WGS) entry which is preliminary data.</text>
</comment>
<dbReference type="Proteomes" id="UP001165960">
    <property type="component" value="Unassembled WGS sequence"/>
</dbReference>
<keyword evidence="1" id="KW-0808">Transferase</keyword>
<evidence type="ECO:0000313" key="2">
    <source>
        <dbReference type="Proteomes" id="UP001165960"/>
    </source>
</evidence>
<accession>A0ACC2U3T2</accession>
<protein>
    <submittedName>
        <fullName evidence="1">Lysophospholipid acyltransferase</fullName>
        <ecNumber evidence="1">2.3.1.-</ecNumber>
    </submittedName>
</protein>
<dbReference type="EC" id="2.3.1.-" evidence="1"/>
<proteinExistence type="predicted"/>
<dbReference type="EMBL" id="QTSX02001477">
    <property type="protein sequence ID" value="KAJ9081426.1"/>
    <property type="molecule type" value="Genomic_DNA"/>
</dbReference>
<keyword evidence="2" id="KW-1185">Reference proteome</keyword>
<evidence type="ECO:0000313" key="1">
    <source>
        <dbReference type="EMBL" id="KAJ9081426.1"/>
    </source>
</evidence>
<gene>
    <name evidence="1" type="primary">ale1_1</name>
    <name evidence="1" type="ORF">DSO57_1014723</name>
</gene>